<feature type="domain" description="F-box" evidence="3">
    <location>
        <begin position="6"/>
        <end position="52"/>
    </location>
</feature>
<gene>
    <name evidence="4" type="ORF">Q9L58_003478</name>
</gene>
<dbReference type="SMART" id="SM00256">
    <property type="entry name" value="FBOX"/>
    <property type="match status" value="1"/>
</dbReference>
<sequence length="408" mass="46322">MLTQTESHITLLPNEILQLILGLLDGASLARCSRISQRFNALVKSDGLWAQTVSSLRLSSPAPYKSFKELYTALHRHLWLHGQVWYGDRRFTGYFVIARYSAISGAIEIYNLLVNHNNPEIAGKPWSRDSTVLVVDFDPHIRFWRDPVLVLTKDTPYNESQEMQPPPRRGRELIYCSLSRTTVIPPKQDRFMPVWPPTIIPSGERTRSISAQGFRVDGHQPQTTNEAAESLFRLRTWMIFGTNSNHLTRVQPPAMGNGVETFSALDKSLYTPDEEHPFRGLWVGDYTENGCEIALFHQPTPERLEGIKITGDINVPRGEYTFIIENLKEPIRIANEVEWPGATVVGGKTQTAFIQFTNAAFIPSEMIIISPDEVAFYLPPTNLGDITRFKRLNIDEFIYGSDAIIFDE</sequence>
<evidence type="ECO:0000313" key="5">
    <source>
        <dbReference type="Proteomes" id="UP001447188"/>
    </source>
</evidence>
<name>A0ABR3GNV4_9PEZI</name>
<evidence type="ECO:0000259" key="3">
    <source>
        <dbReference type="PROSITE" id="PS50181"/>
    </source>
</evidence>
<keyword evidence="5" id="KW-1185">Reference proteome</keyword>
<dbReference type="PANTHER" id="PTHR10706">
    <property type="entry name" value="F-BOX FAMILY PROTEIN"/>
    <property type="match status" value="1"/>
</dbReference>
<dbReference type="InterPro" id="IPR045048">
    <property type="entry name" value="FBXO31/39"/>
</dbReference>
<organism evidence="4 5">
    <name type="scientific">Discina gigas</name>
    <dbReference type="NCBI Taxonomy" id="1032678"/>
    <lineage>
        <taxon>Eukaryota</taxon>
        <taxon>Fungi</taxon>
        <taxon>Dikarya</taxon>
        <taxon>Ascomycota</taxon>
        <taxon>Pezizomycotina</taxon>
        <taxon>Pezizomycetes</taxon>
        <taxon>Pezizales</taxon>
        <taxon>Discinaceae</taxon>
        <taxon>Discina</taxon>
    </lineage>
</organism>
<dbReference type="InterPro" id="IPR001810">
    <property type="entry name" value="F-box_dom"/>
</dbReference>
<dbReference type="Pfam" id="PF12937">
    <property type="entry name" value="F-box-like"/>
    <property type="match status" value="1"/>
</dbReference>
<comment type="pathway">
    <text evidence="1">Protein modification; protein ubiquitination.</text>
</comment>
<evidence type="ECO:0000256" key="1">
    <source>
        <dbReference type="ARBA" id="ARBA00004906"/>
    </source>
</evidence>
<accession>A0ABR3GNV4</accession>
<dbReference type="PROSITE" id="PS50181">
    <property type="entry name" value="FBOX"/>
    <property type="match status" value="1"/>
</dbReference>
<dbReference type="Gene3D" id="1.20.1280.50">
    <property type="match status" value="1"/>
</dbReference>
<proteinExistence type="predicted"/>
<dbReference type="InterPro" id="IPR036047">
    <property type="entry name" value="F-box-like_dom_sf"/>
</dbReference>
<dbReference type="Proteomes" id="UP001447188">
    <property type="component" value="Unassembled WGS sequence"/>
</dbReference>
<protein>
    <recommendedName>
        <fullName evidence="3">F-box domain-containing protein</fullName>
    </recommendedName>
</protein>
<dbReference type="Pfam" id="PF12014">
    <property type="entry name" value="Cyclin_D1_bind"/>
    <property type="match status" value="1"/>
</dbReference>
<dbReference type="EMBL" id="JBBBZM010000033">
    <property type="protein sequence ID" value="KAL0637589.1"/>
    <property type="molecule type" value="Genomic_DNA"/>
</dbReference>
<evidence type="ECO:0000256" key="2">
    <source>
        <dbReference type="ARBA" id="ARBA00022786"/>
    </source>
</evidence>
<dbReference type="PANTHER" id="PTHR10706:SF130">
    <property type="entry name" value="F-BOX ONLY PROTEIN 31"/>
    <property type="match status" value="1"/>
</dbReference>
<evidence type="ECO:0000313" key="4">
    <source>
        <dbReference type="EMBL" id="KAL0637589.1"/>
    </source>
</evidence>
<comment type="caution">
    <text evidence="4">The sequence shown here is derived from an EMBL/GenBank/DDBJ whole genome shotgun (WGS) entry which is preliminary data.</text>
</comment>
<dbReference type="SUPFAM" id="SSF81383">
    <property type="entry name" value="F-box domain"/>
    <property type="match status" value="1"/>
</dbReference>
<keyword evidence="2" id="KW-0833">Ubl conjugation pathway</keyword>
<reference evidence="4 5" key="1">
    <citation type="submission" date="2024-02" db="EMBL/GenBank/DDBJ databases">
        <title>Discinaceae phylogenomics.</title>
        <authorList>
            <person name="Dirks A.C."/>
            <person name="James T.Y."/>
        </authorList>
    </citation>
    <scope>NUCLEOTIDE SEQUENCE [LARGE SCALE GENOMIC DNA]</scope>
    <source>
        <strain evidence="4 5">ACD0624</strain>
    </source>
</reference>